<proteinExistence type="predicted"/>
<gene>
    <name evidence="2" type="ORF">CC80DRAFT_160021</name>
</gene>
<accession>A0A6A5UEH9</accession>
<dbReference type="EMBL" id="ML976979">
    <property type="protein sequence ID" value="KAF1962369.1"/>
    <property type="molecule type" value="Genomic_DNA"/>
</dbReference>
<evidence type="ECO:0008006" key="4">
    <source>
        <dbReference type="Google" id="ProtNLM"/>
    </source>
</evidence>
<evidence type="ECO:0000256" key="1">
    <source>
        <dbReference type="SAM" id="SignalP"/>
    </source>
</evidence>
<organism evidence="2 3">
    <name type="scientific">Byssothecium circinans</name>
    <dbReference type="NCBI Taxonomy" id="147558"/>
    <lineage>
        <taxon>Eukaryota</taxon>
        <taxon>Fungi</taxon>
        <taxon>Dikarya</taxon>
        <taxon>Ascomycota</taxon>
        <taxon>Pezizomycotina</taxon>
        <taxon>Dothideomycetes</taxon>
        <taxon>Pleosporomycetidae</taxon>
        <taxon>Pleosporales</taxon>
        <taxon>Massarineae</taxon>
        <taxon>Massarinaceae</taxon>
        <taxon>Byssothecium</taxon>
    </lineage>
</organism>
<name>A0A6A5UEH9_9PLEO</name>
<evidence type="ECO:0000313" key="3">
    <source>
        <dbReference type="Proteomes" id="UP000800035"/>
    </source>
</evidence>
<dbReference type="Proteomes" id="UP000800035">
    <property type="component" value="Unassembled WGS sequence"/>
</dbReference>
<feature type="chain" id="PRO_5025647597" description="Glycoside hydrolase" evidence="1">
    <location>
        <begin position="18"/>
        <end position="295"/>
    </location>
</feature>
<sequence>MQFSALLLALFSSSALCAPLTTRASTPSRALWLWDSDIIQDNNALSTFLSDVTNKDYAISRVHALVDRDMGNAAWINFVSKCNASGIAVEGLMGDAQWIKGKTTADAPTLDHSLNWIQQYQNSAPANAKFSGIHLDVEPWGLDDWASKKATYVSSLLTIVDKVKTQAKSLDLPVAADLPFWANTVSCEGSTLDVCMLNHLDTTTFMTYRNTPTELLAVAKPLLTSASSKNAGKPVWLSIETSPDCADAELISYAGKSVSTLMSDLKKIESAATKLGGFAGISIHSYKEFKALTGS</sequence>
<protein>
    <recommendedName>
        <fullName evidence="4">Glycoside hydrolase</fullName>
    </recommendedName>
</protein>
<keyword evidence="1" id="KW-0732">Signal</keyword>
<keyword evidence="3" id="KW-1185">Reference proteome</keyword>
<reference evidence="2" key="1">
    <citation type="journal article" date="2020" name="Stud. Mycol.">
        <title>101 Dothideomycetes genomes: a test case for predicting lifestyles and emergence of pathogens.</title>
        <authorList>
            <person name="Haridas S."/>
            <person name="Albert R."/>
            <person name="Binder M."/>
            <person name="Bloem J."/>
            <person name="Labutti K."/>
            <person name="Salamov A."/>
            <person name="Andreopoulos B."/>
            <person name="Baker S."/>
            <person name="Barry K."/>
            <person name="Bills G."/>
            <person name="Bluhm B."/>
            <person name="Cannon C."/>
            <person name="Castanera R."/>
            <person name="Culley D."/>
            <person name="Daum C."/>
            <person name="Ezra D."/>
            <person name="Gonzalez J."/>
            <person name="Henrissat B."/>
            <person name="Kuo A."/>
            <person name="Liang C."/>
            <person name="Lipzen A."/>
            <person name="Lutzoni F."/>
            <person name="Magnuson J."/>
            <person name="Mondo S."/>
            <person name="Nolan M."/>
            <person name="Ohm R."/>
            <person name="Pangilinan J."/>
            <person name="Park H.-J."/>
            <person name="Ramirez L."/>
            <person name="Alfaro M."/>
            <person name="Sun H."/>
            <person name="Tritt A."/>
            <person name="Yoshinaga Y."/>
            <person name="Zwiers L.-H."/>
            <person name="Turgeon B."/>
            <person name="Goodwin S."/>
            <person name="Spatafora J."/>
            <person name="Crous P."/>
            <person name="Grigoriev I."/>
        </authorList>
    </citation>
    <scope>NUCLEOTIDE SEQUENCE</scope>
    <source>
        <strain evidence="2">CBS 675.92</strain>
    </source>
</reference>
<evidence type="ECO:0000313" key="2">
    <source>
        <dbReference type="EMBL" id="KAF1962369.1"/>
    </source>
</evidence>
<dbReference type="OrthoDB" id="3716526at2759"/>
<dbReference type="AlphaFoldDB" id="A0A6A5UEH9"/>
<feature type="signal peptide" evidence="1">
    <location>
        <begin position="1"/>
        <end position="17"/>
    </location>
</feature>